<evidence type="ECO:0000313" key="1">
    <source>
        <dbReference type="EMBL" id="MDO1514790.1"/>
    </source>
</evidence>
<reference evidence="1" key="1">
    <citation type="journal article" date="2014" name="Int. J. Syst. Evol. Microbiol.">
        <title>Complete genome of a new Firmicutes species belonging to the dominant human colonic microbiota ('Ruminococcus bicirculans') reveals two chromosomes and a selective capacity to utilize plant glucans.</title>
        <authorList>
            <consortium name="NISC Comparative Sequencing Program"/>
            <person name="Wegmann U."/>
            <person name="Louis P."/>
            <person name="Goesmann A."/>
            <person name="Henrissat B."/>
            <person name="Duncan S.H."/>
            <person name="Flint H.J."/>
        </authorList>
    </citation>
    <scope>NUCLEOTIDE SEQUENCE</scope>
    <source>
        <strain evidence="1">CECT 8869</strain>
    </source>
</reference>
<dbReference type="RefSeq" id="WP_304437500.1">
    <property type="nucleotide sequence ID" value="NZ_JAUKUC010000002.1"/>
</dbReference>
<reference evidence="1" key="2">
    <citation type="submission" date="2023-06" db="EMBL/GenBank/DDBJ databases">
        <authorList>
            <person name="Lucena T."/>
            <person name="Sun Q."/>
        </authorList>
    </citation>
    <scope>NUCLEOTIDE SEQUENCE</scope>
    <source>
        <strain evidence="1">CECT 8869</strain>
    </source>
</reference>
<keyword evidence="2" id="KW-1185">Reference proteome</keyword>
<dbReference type="EMBL" id="JAUKUC010000002">
    <property type="protein sequence ID" value="MDO1514790.1"/>
    <property type="molecule type" value="Genomic_DNA"/>
</dbReference>
<evidence type="ECO:0000313" key="2">
    <source>
        <dbReference type="Proteomes" id="UP001168579"/>
    </source>
</evidence>
<organism evidence="1 2">
    <name type="scientific">Maribacter confluentis</name>
    <dbReference type="NCBI Taxonomy" id="1656093"/>
    <lineage>
        <taxon>Bacteria</taxon>
        <taxon>Pseudomonadati</taxon>
        <taxon>Bacteroidota</taxon>
        <taxon>Flavobacteriia</taxon>
        <taxon>Flavobacteriales</taxon>
        <taxon>Flavobacteriaceae</taxon>
        <taxon>Maribacter</taxon>
    </lineage>
</organism>
<accession>A0ABT8RV48</accession>
<evidence type="ECO:0008006" key="3">
    <source>
        <dbReference type="Google" id="ProtNLM"/>
    </source>
</evidence>
<proteinExistence type="predicted"/>
<protein>
    <recommendedName>
        <fullName evidence="3">Tetratricopeptide repeat protein</fullName>
    </recommendedName>
</protein>
<name>A0ABT8RV48_9FLAO</name>
<comment type="caution">
    <text evidence="1">The sequence shown here is derived from an EMBL/GenBank/DDBJ whole genome shotgun (WGS) entry which is preliminary data.</text>
</comment>
<dbReference type="Proteomes" id="UP001168579">
    <property type="component" value="Unassembled WGS sequence"/>
</dbReference>
<sequence length="73" mass="8640">MFYLEKGIYYKIEENFEKAEDFLLKADSTSVTLKYNDAFRNKIAWQLAHVNLLNDHLVEAKRFLEISKGIQLN</sequence>
<gene>
    <name evidence="1" type="ORF">Q2T41_19255</name>
</gene>